<feature type="non-terminal residue" evidence="2">
    <location>
        <position position="1"/>
    </location>
</feature>
<keyword evidence="1" id="KW-0496">Mitochondrion</keyword>
<proteinExistence type="inferred from homology"/>
<dbReference type="Proteomes" id="UP000837857">
    <property type="component" value="Chromosome 16"/>
</dbReference>
<gene>
    <name evidence="2" type="ORF">IPOD504_LOCUS5301</name>
</gene>
<comment type="similarity">
    <text evidence="1">Belongs to the MICOS complex subunit Mic13 family.</text>
</comment>
<accession>A0ABN8I3W1</accession>
<sequence length="130" mass="14924">MSTPYAHGKLMYAVKAGILVGTAYFTYAQGVWGDQNDVTECIRRWQEYIRSINTRKPPIFDQCGNVIKKENNESLLAPVYSIYKSCVTTCFSGVAKMPLVIKCAYIDYLKALERKRAEEEKERKLKKERG</sequence>
<keyword evidence="1" id="KW-0999">Mitochondrion inner membrane</keyword>
<dbReference type="Pfam" id="PF15884">
    <property type="entry name" value="QIL1"/>
    <property type="match status" value="1"/>
</dbReference>
<dbReference type="EMBL" id="OW152828">
    <property type="protein sequence ID" value="CAH2045941.1"/>
    <property type="molecule type" value="Genomic_DNA"/>
</dbReference>
<name>A0ABN8I3W1_9NEOP</name>
<organism evidence="2 3">
    <name type="scientific">Iphiclides podalirius</name>
    <name type="common">scarce swallowtail</name>
    <dbReference type="NCBI Taxonomy" id="110791"/>
    <lineage>
        <taxon>Eukaryota</taxon>
        <taxon>Metazoa</taxon>
        <taxon>Ecdysozoa</taxon>
        <taxon>Arthropoda</taxon>
        <taxon>Hexapoda</taxon>
        <taxon>Insecta</taxon>
        <taxon>Pterygota</taxon>
        <taxon>Neoptera</taxon>
        <taxon>Endopterygota</taxon>
        <taxon>Lepidoptera</taxon>
        <taxon>Glossata</taxon>
        <taxon>Ditrysia</taxon>
        <taxon>Papilionoidea</taxon>
        <taxon>Papilionidae</taxon>
        <taxon>Papilioninae</taxon>
        <taxon>Iphiclides</taxon>
    </lineage>
</organism>
<evidence type="ECO:0000313" key="3">
    <source>
        <dbReference type="Proteomes" id="UP000837857"/>
    </source>
</evidence>
<comment type="subunit">
    <text evidence="1">Component of the mitochondrial contact site and cristae organizing system (MICOS) complex.</text>
</comment>
<keyword evidence="1" id="KW-0472">Membrane</keyword>
<dbReference type="InterPro" id="IPR026769">
    <property type="entry name" value="Mic13"/>
</dbReference>
<comment type="function">
    <text evidence="1">Component of the MICOS complex, a large protein complex of the mitochondrial inner membrane that plays crucial roles in the maintenance of crista junctions, inner membrane architecture, and formation of contact sites to the outer membrane.</text>
</comment>
<comment type="subcellular location">
    <subcellularLocation>
        <location evidence="1">Mitochondrion inner membrane</location>
        <topology evidence="1">Single-pass membrane protein</topology>
    </subcellularLocation>
</comment>
<keyword evidence="3" id="KW-1185">Reference proteome</keyword>
<evidence type="ECO:0000313" key="2">
    <source>
        <dbReference type="EMBL" id="CAH2045941.1"/>
    </source>
</evidence>
<evidence type="ECO:0000256" key="1">
    <source>
        <dbReference type="RuleBase" id="RU363009"/>
    </source>
</evidence>
<protein>
    <recommendedName>
        <fullName evidence="1">MICOS complex subunit MIC13</fullName>
    </recommendedName>
</protein>
<reference evidence="2" key="1">
    <citation type="submission" date="2022-03" db="EMBL/GenBank/DDBJ databases">
        <authorList>
            <person name="Martin H S."/>
        </authorList>
    </citation>
    <scope>NUCLEOTIDE SEQUENCE</scope>
</reference>